<gene>
    <name evidence="1" type="ORF">GO495_31485</name>
</gene>
<protein>
    <submittedName>
        <fullName evidence="1">Uncharacterized protein</fullName>
    </submittedName>
</protein>
<dbReference type="RefSeq" id="WP_157303939.1">
    <property type="nucleotide sequence ID" value="NZ_BAAAZB010000027.1"/>
</dbReference>
<evidence type="ECO:0000313" key="2">
    <source>
        <dbReference type="Proteomes" id="UP000468388"/>
    </source>
</evidence>
<keyword evidence="2" id="KW-1185">Reference proteome</keyword>
<dbReference type="AlphaFoldDB" id="A0A6N8JIR4"/>
<name>A0A6N8JIR4_9BACT</name>
<dbReference type="Proteomes" id="UP000468388">
    <property type="component" value="Unassembled WGS sequence"/>
</dbReference>
<sequence>MTRLIIVLFFIPFFLCCSDRGSNQSVNIYIPLNYTGWVNIIFNDSSNNSIQPLSFNNGYVYLITKDPQFFKVKTNEFPAGKYDMNCYYYNTDTIIKLSWGGFPKTNVIFERTIGSSGYNKYRPSINTFSFYVSKEPLTVNGLSEEMLPKNKIFELGNHK</sequence>
<dbReference type="EMBL" id="WRXO01000017">
    <property type="protein sequence ID" value="MVT45153.1"/>
    <property type="molecule type" value="Genomic_DNA"/>
</dbReference>
<comment type="caution">
    <text evidence="1">The sequence shown here is derived from an EMBL/GenBank/DDBJ whole genome shotgun (WGS) entry which is preliminary data.</text>
</comment>
<proteinExistence type="predicted"/>
<reference evidence="1 2" key="1">
    <citation type="submission" date="2019-12" db="EMBL/GenBank/DDBJ databases">
        <title>The draft genomic sequence of strain Chitinophaga oryziterrae JCM 16595.</title>
        <authorList>
            <person name="Zhang X."/>
        </authorList>
    </citation>
    <scope>NUCLEOTIDE SEQUENCE [LARGE SCALE GENOMIC DNA]</scope>
    <source>
        <strain evidence="1 2">JCM 16595</strain>
    </source>
</reference>
<evidence type="ECO:0000313" key="1">
    <source>
        <dbReference type="EMBL" id="MVT45153.1"/>
    </source>
</evidence>
<organism evidence="1 2">
    <name type="scientific">Chitinophaga oryziterrae</name>
    <dbReference type="NCBI Taxonomy" id="1031224"/>
    <lineage>
        <taxon>Bacteria</taxon>
        <taxon>Pseudomonadati</taxon>
        <taxon>Bacteroidota</taxon>
        <taxon>Chitinophagia</taxon>
        <taxon>Chitinophagales</taxon>
        <taxon>Chitinophagaceae</taxon>
        <taxon>Chitinophaga</taxon>
    </lineage>
</organism>
<accession>A0A6N8JIR4</accession>